<dbReference type="PANTHER" id="PTHR47980">
    <property type="entry name" value="LD44762P"/>
    <property type="match status" value="1"/>
</dbReference>
<dbReference type="SUPFAM" id="SSF52540">
    <property type="entry name" value="P-loop containing nucleoside triphosphate hydrolases"/>
    <property type="match status" value="1"/>
</dbReference>
<dbReference type="PROSITE" id="PS51421">
    <property type="entry name" value="RAS"/>
    <property type="match status" value="1"/>
</dbReference>
<dbReference type="SMART" id="SM00173">
    <property type="entry name" value="RAS"/>
    <property type="match status" value="1"/>
</dbReference>
<evidence type="ECO:0000256" key="2">
    <source>
        <dbReference type="ARBA" id="ARBA00022741"/>
    </source>
</evidence>
<dbReference type="Pfam" id="PF00071">
    <property type="entry name" value="Ras"/>
    <property type="match status" value="1"/>
</dbReference>
<dbReference type="PRINTS" id="PR00449">
    <property type="entry name" value="RASTRNSFRMNG"/>
</dbReference>
<evidence type="ECO:0000313" key="5">
    <source>
        <dbReference type="EMBL" id="NDV37982.1"/>
    </source>
</evidence>
<proteinExistence type="inferred from homology"/>
<name>A0A6B2LLK9_9EUKA</name>
<sequence>MLRLVGGSFNDSDIPTIDSKLHTTVRNGKSLKMQVWDTAGQERFRTITSSYYRGALGIVMVYDITNAVTFESIPKWLEEVDRYSQEDVCKLLLGNKCDMEEERKVPQQDGETFAQNNGSIFFETSAKSSANVESSFNNLVDKILETMYE</sequence>
<dbReference type="AlphaFoldDB" id="A0A6B2LLK9"/>
<organism evidence="5">
    <name type="scientific">Arcella intermedia</name>
    <dbReference type="NCBI Taxonomy" id="1963864"/>
    <lineage>
        <taxon>Eukaryota</taxon>
        <taxon>Amoebozoa</taxon>
        <taxon>Tubulinea</taxon>
        <taxon>Elardia</taxon>
        <taxon>Arcellinida</taxon>
        <taxon>Sphaerothecina</taxon>
        <taxon>Arcellidae</taxon>
        <taxon>Arcella</taxon>
    </lineage>
</organism>
<keyword evidence="3" id="KW-0342">GTP-binding</keyword>
<dbReference type="InterPro" id="IPR050305">
    <property type="entry name" value="Small_GTPase_Rab"/>
</dbReference>
<dbReference type="InterPro" id="IPR005225">
    <property type="entry name" value="Small_GTP-bd"/>
</dbReference>
<dbReference type="InterPro" id="IPR027417">
    <property type="entry name" value="P-loop_NTPase"/>
</dbReference>
<evidence type="ECO:0000256" key="3">
    <source>
        <dbReference type="ARBA" id="ARBA00023134"/>
    </source>
</evidence>
<accession>A0A6B2LLK9</accession>
<keyword evidence="4" id="KW-0449">Lipoprotein</keyword>
<dbReference type="FunFam" id="3.40.50.300:FF:001447">
    <property type="entry name" value="Ras-related protein Rab-1B"/>
    <property type="match status" value="1"/>
</dbReference>
<dbReference type="SMART" id="SM00174">
    <property type="entry name" value="RHO"/>
    <property type="match status" value="1"/>
</dbReference>
<evidence type="ECO:0000256" key="4">
    <source>
        <dbReference type="ARBA" id="ARBA00023288"/>
    </source>
</evidence>
<comment type="similarity">
    <text evidence="1">Belongs to the small GTPase superfamily. Rab family.</text>
</comment>
<dbReference type="NCBIfam" id="TIGR00231">
    <property type="entry name" value="small_GTP"/>
    <property type="match status" value="1"/>
</dbReference>
<reference evidence="5" key="1">
    <citation type="journal article" date="2020" name="J. Eukaryot. Microbiol.">
        <title>De novo Sequencing, Assembly and Annotation of the Transcriptome for the Free-Living Testate Amoeba Arcella intermedia.</title>
        <authorList>
            <person name="Ribeiro G.M."/>
            <person name="Porfirio-Sousa A.L."/>
            <person name="Maurer-Alcala X.X."/>
            <person name="Katz L.A."/>
            <person name="Lahr D.J.G."/>
        </authorList>
    </citation>
    <scope>NUCLEOTIDE SEQUENCE</scope>
</reference>
<protein>
    <submittedName>
        <fullName evidence="5">Uncharacterized protein</fullName>
    </submittedName>
</protein>
<dbReference type="GO" id="GO:0003924">
    <property type="term" value="F:GTPase activity"/>
    <property type="evidence" value="ECO:0007669"/>
    <property type="project" value="InterPro"/>
</dbReference>
<keyword evidence="2" id="KW-0547">Nucleotide-binding</keyword>
<dbReference type="GO" id="GO:0005525">
    <property type="term" value="F:GTP binding"/>
    <property type="evidence" value="ECO:0007669"/>
    <property type="project" value="UniProtKB-KW"/>
</dbReference>
<dbReference type="Gene3D" id="3.40.50.300">
    <property type="entry name" value="P-loop containing nucleotide triphosphate hydrolases"/>
    <property type="match status" value="1"/>
</dbReference>
<dbReference type="EMBL" id="GIBP01009013">
    <property type="protein sequence ID" value="NDV37982.1"/>
    <property type="molecule type" value="Transcribed_RNA"/>
</dbReference>
<dbReference type="InterPro" id="IPR001806">
    <property type="entry name" value="Small_GTPase"/>
</dbReference>
<dbReference type="SMART" id="SM00175">
    <property type="entry name" value="RAB"/>
    <property type="match status" value="1"/>
</dbReference>
<dbReference type="PROSITE" id="PS51419">
    <property type="entry name" value="RAB"/>
    <property type="match status" value="1"/>
</dbReference>
<evidence type="ECO:0000256" key="1">
    <source>
        <dbReference type="ARBA" id="ARBA00006270"/>
    </source>
</evidence>